<keyword evidence="6" id="KW-0813">Transport</keyword>
<feature type="transmembrane region" description="Helical" evidence="6">
    <location>
        <begin position="30"/>
        <end position="56"/>
    </location>
</feature>
<accession>A0AAV2Q0M1</accession>
<dbReference type="PANTHER" id="PTHR10736:SF65">
    <property type="entry name" value="BESTROPHIN 1, ISOFORM C-RELATED"/>
    <property type="match status" value="1"/>
</dbReference>
<evidence type="ECO:0000256" key="2">
    <source>
        <dbReference type="ARBA" id="ARBA00022692"/>
    </source>
</evidence>
<evidence type="ECO:0000256" key="5">
    <source>
        <dbReference type="ARBA" id="ARBA00034769"/>
    </source>
</evidence>
<dbReference type="Proteomes" id="UP001497623">
    <property type="component" value="Unassembled WGS sequence"/>
</dbReference>
<dbReference type="PANTHER" id="PTHR10736">
    <property type="entry name" value="BESTROPHIN"/>
    <property type="match status" value="1"/>
</dbReference>
<sequence>MTVTYRHEIVTSSKVGTGFGKLLWRWNGSIYRLLLADFIAYSCLYAFVSIIYRLALSLEQQIQFAKLVVYCESFSGKIPLGFVLGFYCSIVAGRWWMQYQAIPWPDTLCMHVTTNLKGDDDEARMMRRNIARYANLAINIAFVKMSPQAKDRFDTLDKFVEEVFLLHDRKKFMSYGHIPHDDQKKICSNPSEDHMLLAIWNSLTIGSKSRAEGKISTDLGCKAILCELTSLRSTCGGMLSFAWINVPLVYTQVVTIAVYSFFLTTLIGRQYIGKGIDLYVPIMTLLQFLFYMGWLKTAETLLNPFGDDDDDFEILYLIDRNHEMGYVIVDKMHTGHPELSQDIHWDSVLPPSNKVAIKEVEDLDGRKDEYIPLQEPVNDDSIGVISLDHVNMAAQGVRKRRHSNQTKDDQN</sequence>
<dbReference type="EMBL" id="CAXKWB010003036">
    <property type="protein sequence ID" value="CAL4068254.1"/>
    <property type="molecule type" value="Genomic_DNA"/>
</dbReference>
<dbReference type="Pfam" id="PF01062">
    <property type="entry name" value="Bestrophin"/>
    <property type="match status" value="1"/>
</dbReference>
<dbReference type="GO" id="GO:0034707">
    <property type="term" value="C:chloride channel complex"/>
    <property type="evidence" value="ECO:0007669"/>
    <property type="project" value="UniProtKB-KW"/>
</dbReference>
<feature type="transmembrane region" description="Helical" evidence="6">
    <location>
        <begin position="248"/>
        <end position="266"/>
    </location>
</feature>
<keyword evidence="3 6" id="KW-1133">Transmembrane helix</keyword>
<comment type="function">
    <text evidence="6">Forms chloride channels.</text>
</comment>
<dbReference type="GO" id="GO:0005886">
    <property type="term" value="C:plasma membrane"/>
    <property type="evidence" value="ECO:0007669"/>
    <property type="project" value="UniProtKB-SubCell"/>
</dbReference>
<dbReference type="GO" id="GO:0005254">
    <property type="term" value="F:chloride channel activity"/>
    <property type="evidence" value="ECO:0007669"/>
    <property type="project" value="UniProtKB-KW"/>
</dbReference>
<name>A0AAV2Q0M1_MEGNR</name>
<evidence type="ECO:0000256" key="3">
    <source>
        <dbReference type="ARBA" id="ARBA00022989"/>
    </source>
</evidence>
<keyword evidence="6" id="KW-0869">Chloride channel</keyword>
<keyword evidence="6" id="KW-0868">Chloride</keyword>
<dbReference type="InterPro" id="IPR021134">
    <property type="entry name" value="Bestrophin-like"/>
</dbReference>
<keyword evidence="6" id="KW-0407">Ion channel</keyword>
<reference evidence="7 8" key="1">
    <citation type="submission" date="2024-05" db="EMBL/GenBank/DDBJ databases">
        <authorList>
            <person name="Wallberg A."/>
        </authorList>
    </citation>
    <scope>NUCLEOTIDE SEQUENCE [LARGE SCALE GENOMIC DNA]</scope>
</reference>
<evidence type="ECO:0000256" key="4">
    <source>
        <dbReference type="ARBA" id="ARBA00023136"/>
    </source>
</evidence>
<evidence type="ECO:0000313" key="8">
    <source>
        <dbReference type="Proteomes" id="UP001497623"/>
    </source>
</evidence>
<gene>
    <name evidence="7" type="ORF">MNOR_LOCUS7056</name>
</gene>
<dbReference type="AlphaFoldDB" id="A0AAV2Q0M1"/>
<comment type="caution">
    <text evidence="7">The sequence shown here is derived from an EMBL/GenBank/DDBJ whole genome shotgun (WGS) entry which is preliminary data.</text>
</comment>
<comment type="subcellular location">
    <subcellularLocation>
        <location evidence="6">Cell membrane</location>
        <topology evidence="6">Multi-pass membrane protein</topology>
    </subcellularLocation>
    <subcellularLocation>
        <location evidence="1">Membrane</location>
    </subcellularLocation>
</comment>
<feature type="transmembrane region" description="Helical" evidence="6">
    <location>
        <begin position="278"/>
        <end position="295"/>
    </location>
</feature>
<feature type="non-terminal residue" evidence="7">
    <location>
        <position position="411"/>
    </location>
</feature>
<organism evidence="7 8">
    <name type="scientific">Meganyctiphanes norvegica</name>
    <name type="common">Northern krill</name>
    <name type="synonym">Thysanopoda norvegica</name>
    <dbReference type="NCBI Taxonomy" id="48144"/>
    <lineage>
        <taxon>Eukaryota</taxon>
        <taxon>Metazoa</taxon>
        <taxon>Ecdysozoa</taxon>
        <taxon>Arthropoda</taxon>
        <taxon>Crustacea</taxon>
        <taxon>Multicrustacea</taxon>
        <taxon>Malacostraca</taxon>
        <taxon>Eumalacostraca</taxon>
        <taxon>Eucarida</taxon>
        <taxon>Euphausiacea</taxon>
        <taxon>Euphausiidae</taxon>
        <taxon>Meganyctiphanes</taxon>
    </lineage>
</organism>
<keyword evidence="4 6" id="KW-0472">Membrane</keyword>
<dbReference type="InterPro" id="IPR000615">
    <property type="entry name" value="Bestrophin"/>
</dbReference>
<comment type="similarity">
    <text evidence="5 6">Belongs to the anion channel-forming bestrophin (TC 1.A.46) family. Calcium-sensitive chloride channel subfamily.</text>
</comment>
<evidence type="ECO:0000256" key="6">
    <source>
        <dbReference type="RuleBase" id="RU363126"/>
    </source>
</evidence>
<keyword evidence="6" id="KW-0406">Ion transport</keyword>
<proteinExistence type="inferred from homology"/>
<keyword evidence="8" id="KW-1185">Reference proteome</keyword>
<evidence type="ECO:0000256" key="1">
    <source>
        <dbReference type="ARBA" id="ARBA00004370"/>
    </source>
</evidence>
<evidence type="ECO:0000313" key="7">
    <source>
        <dbReference type="EMBL" id="CAL4068254.1"/>
    </source>
</evidence>
<keyword evidence="6" id="KW-1003">Cell membrane</keyword>
<protein>
    <recommendedName>
        <fullName evidence="6">Bestrophin homolog</fullName>
    </recommendedName>
</protein>
<keyword evidence="2 6" id="KW-0812">Transmembrane</keyword>